<dbReference type="AlphaFoldDB" id="A0A3M7S4B1"/>
<accession>A0A3M7S4B1</accession>
<name>A0A3M7S4B1_BRAPC</name>
<dbReference type="EMBL" id="REGN01002062">
    <property type="protein sequence ID" value="RNA30654.1"/>
    <property type="molecule type" value="Genomic_DNA"/>
</dbReference>
<sequence length="135" mass="15152">MQAIDNERCVFLCKKIFCPFVSFSVILCVSTYSAATQVNDLINPYLIQIKTQYDIKEFLVLNSSSLSIHEIKCSYDQYNFGTITKLEKNIIKVLSANVLIGRHGMGTSLLINLENFSVFAESGLKSQLNIMLGNN</sequence>
<reference evidence="1 2" key="1">
    <citation type="journal article" date="2018" name="Sci. Rep.">
        <title>Genomic signatures of local adaptation to the degree of environmental predictability in rotifers.</title>
        <authorList>
            <person name="Franch-Gras L."/>
            <person name="Hahn C."/>
            <person name="Garcia-Roger E.M."/>
            <person name="Carmona M.J."/>
            <person name="Serra M."/>
            <person name="Gomez A."/>
        </authorList>
    </citation>
    <scope>NUCLEOTIDE SEQUENCE [LARGE SCALE GENOMIC DNA]</scope>
    <source>
        <strain evidence="1">HYR1</strain>
    </source>
</reference>
<dbReference type="Proteomes" id="UP000276133">
    <property type="component" value="Unassembled WGS sequence"/>
</dbReference>
<evidence type="ECO:0000313" key="1">
    <source>
        <dbReference type="EMBL" id="RNA30654.1"/>
    </source>
</evidence>
<organism evidence="1 2">
    <name type="scientific">Brachionus plicatilis</name>
    <name type="common">Marine rotifer</name>
    <name type="synonym">Brachionus muelleri</name>
    <dbReference type="NCBI Taxonomy" id="10195"/>
    <lineage>
        <taxon>Eukaryota</taxon>
        <taxon>Metazoa</taxon>
        <taxon>Spiralia</taxon>
        <taxon>Gnathifera</taxon>
        <taxon>Rotifera</taxon>
        <taxon>Eurotatoria</taxon>
        <taxon>Monogononta</taxon>
        <taxon>Pseudotrocha</taxon>
        <taxon>Ploima</taxon>
        <taxon>Brachionidae</taxon>
        <taxon>Brachionus</taxon>
    </lineage>
</organism>
<proteinExistence type="predicted"/>
<protein>
    <submittedName>
        <fullName evidence="1">Uncharacterized protein</fullName>
    </submittedName>
</protein>
<keyword evidence="2" id="KW-1185">Reference proteome</keyword>
<gene>
    <name evidence="1" type="ORF">BpHYR1_011496</name>
</gene>
<evidence type="ECO:0000313" key="2">
    <source>
        <dbReference type="Proteomes" id="UP000276133"/>
    </source>
</evidence>
<comment type="caution">
    <text evidence="1">The sequence shown here is derived from an EMBL/GenBank/DDBJ whole genome shotgun (WGS) entry which is preliminary data.</text>
</comment>